<organism evidence="3 4">
    <name type="scientific">Daphnia pulex</name>
    <name type="common">Water flea</name>
    <dbReference type="NCBI Taxonomy" id="6669"/>
    <lineage>
        <taxon>Eukaryota</taxon>
        <taxon>Metazoa</taxon>
        <taxon>Ecdysozoa</taxon>
        <taxon>Arthropoda</taxon>
        <taxon>Crustacea</taxon>
        <taxon>Branchiopoda</taxon>
        <taxon>Diplostraca</taxon>
        <taxon>Cladocera</taxon>
        <taxon>Anomopoda</taxon>
        <taxon>Daphniidae</taxon>
        <taxon>Daphnia</taxon>
    </lineage>
</organism>
<dbReference type="GO" id="GO:0045893">
    <property type="term" value="P:positive regulation of DNA-templated transcription"/>
    <property type="evidence" value="ECO:0000318"/>
    <property type="project" value="GO_Central"/>
</dbReference>
<gene>
    <name evidence="3" type="ORF">DAPPUDRAFT_104540</name>
</gene>
<dbReference type="KEGG" id="dpx:DAPPUDRAFT_104540"/>
<evidence type="ECO:0000259" key="2">
    <source>
        <dbReference type="Pfam" id="PF23788"/>
    </source>
</evidence>
<evidence type="ECO:0000313" key="4">
    <source>
        <dbReference type="Proteomes" id="UP000000305"/>
    </source>
</evidence>
<sequence>METRFRRSRTLDGLRAFFVRGMSNLRELKPVKHSDGITRLPVRQSNKTTRNEHSRRKLQLQANLTSNNRSQPSKKRNVLLLPDCFDPLKVLELTGKHSMGEVDVMSDAKNIKKLLKIPYNKSAVSMMVHRVGNTLLLDEFDIHTHLLRAAENEWGWLKKFYLEHIFASCRAKQKASDKKSSRHSRDYLQQQNLFISKFLYHSIALNESENTDTQVQDRNHQVQKRVTFTMHALPQFSKNIIWTFEDLRMLIGTDMPIFGGGTHPCLSLRLRDMSKPINVLTGLNYWLDNLMSKDDEIVVLYDLTSLCNDLNEDINQNPFTTPVAMLLFNASVDVAALSTPQQVQAEEENEPQNEWKQQYWRLLMEKCRLAYVTLADEARKTSPSNPEKSLSHLRMAAFLWAYLEPPGLPRKFATWKRVGRELFPIYPTSLHKALQFSLEQYRLALASFVPLESGSASHVLSLAKRLGNVANEMGVFMSKASAVMEEGGAEWKRKFVELFQVSQQHLEEGTFVFRKIKDNVNVALLSCNLAKLHRIQARTQASTEEKEASLAEWKCYSKA</sequence>
<dbReference type="InterPro" id="IPR056582">
    <property type="entry name" value="EDRF1_N"/>
</dbReference>
<name>E9GMK3_DAPPU</name>
<evidence type="ECO:0000313" key="3">
    <source>
        <dbReference type="EMBL" id="EFX79280.1"/>
    </source>
</evidence>
<feature type="domain" description="EDRF1 N-terminal" evidence="2">
    <location>
        <begin position="101"/>
        <end position="220"/>
    </location>
</feature>
<dbReference type="PhylomeDB" id="E9GMK3"/>
<feature type="domain" description="EDRF1 TPR repeats region" evidence="1">
    <location>
        <begin position="462"/>
        <end position="559"/>
    </location>
</feature>
<dbReference type="HOGENOM" id="CLU_487687_0_0_1"/>
<dbReference type="PANTHER" id="PTHR15000">
    <property type="entry name" value="ERYTHROID DIFFERENTIATION-RELATED FACTOR 1"/>
    <property type="match status" value="1"/>
</dbReference>
<dbReference type="OrthoDB" id="419432at2759"/>
<proteinExistence type="predicted"/>
<accession>E9GMK3</accession>
<protein>
    <submittedName>
        <fullName evidence="3">Uncharacterized protein</fullName>
    </submittedName>
</protein>
<reference evidence="3 4" key="1">
    <citation type="journal article" date="2011" name="Science">
        <title>The ecoresponsive genome of Daphnia pulex.</title>
        <authorList>
            <person name="Colbourne J.K."/>
            <person name="Pfrender M.E."/>
            <person name="Gilbert D."/>
            <person name="Thomas W.K."/>
            <person name="Tucker A."/>
            <person name="Oakley T.H."/>
            <person name="Tokishita S."/>
            <person name="Aerts A."/>
            <person name="Arnold G.J."/>
            <person name="Basu M.K."/>
            <person name="Bauer D.J."/>
            <person name="Caceres C.E."/>
            <person name="Carmel L."/>
            <person name="Casola C."/>
            <person name="Choi J.H."/>
            <person name="Detter J.C."/>
            <person name="Dong Q."/>
            <person name="Dusheyko S."/>
            <person name="Eads B.D."/>
            <person name="Frohlich T."/>
            <person name="Geiler-Samerotte K.A."/>
            <person name="Gerlach D."/>
            <person name="Hatcher P."/>
            <person name="Jogdeo S."/>
            <person name="Krijgsveld J."/>
            <person name="Kriventseva E.V."/>
            <person name="Kultz D."/>
            <person name="Laforsch C."/>
            <person name="Lindquist E."/>
            <person name="Lopez J."/>
            <person name="Manak J.R."/>
            <person name="Muller J."/>
            <person name="Pangilinan J."/>
            <person name="Patwardhan R.P."/>
            <person name="Pitluck S."/>
            <person name="Pritham E.J."/>
            <person name="Rechtsteiner A."/>
            <person name="Rho M."/>
            <person name="Rogozin I.B."/>
            <person name="Sakarya O."/>
            <person name="Salamov A."/>
            <person name="Schaack S."/>
            <person name="Shapiro H."/>
            <person name="Shiga Y."/>
            <person name="Skalitzky C."/>
            <person name="Smith Z."/>
            <person name="Souvorov A."/>
            <person name="Sung W."/>
            <person name="Tang Z."/>
            <person name="Tsuchiya D."/>
            <person name="Tu H."/>
            <person name="Vos H."/>
            <person name="Wang M."/>
            <person name="Wolf Y.I."/>
            <person name="Yamagata H."/>
            <person name="Yamada T."/>
            <person name="Ye Y."/>
            <person name="Shaw J.R."/>
            <person name="Andrews J."/>
            <person name="Crease T.J."/>
            <person name="Tang H."/>
            <person name="Lucas S.M."/>
            <person name="Robertson H.M."/>
            <person name="Bork P."/>
            <person name="Koonin E.V."/>
            <person name="Zdobnov E.M."/>
            <person name="Grigoriev I.V."/>
            <person name="Lynch M."/>
            <person name="Boore J.L."/>
        </authorList>
    </citation>
    <scope>NUCLEOTIDE SEQUENCE [LARGE SCALE GENOMIC DNA]</scope>
</reference>
<dbReference type="eggNOG" id="ENOG502QTNC">
    <property type="taxonomic scope" value="Eukaryota"/>
</dbReference>
<dbReference type="AlphaFoldDB" id="E9GMK3"/>
<feature type="domain" description="EDRF1 N-terminal" evidence="2">
    <location>
        <begin position="235"/>
        <end position="298"/>
    </location>
</feature>
<dbReference type="InterPro" id="IPR056583">
    <property type="entry name" value="EDRF1_TPR"/>
</dbReference>
<evidence type="ECO:0000259" key="1">
    <source>
        <dbReference type="Pfam" id="PF23723"/>
    </source>
</evidence>
<dbReference type="Pfam" id="PF23723">
    <property type="entry name" value="TPR_EDRF1"/>
    <property type="match status" value="1"/>
</dbReference>
<dbReference type="Pfam" id="PF23788">
    <property type="entry name" value="EDRF1_N"/>
    <property type="match status" value="2"/>
</dbReference>
<dbReference type="Proteomes" id="UP000000305">
    <property type="component" value="Unassembled WGS sequence"/>
</dbReference>
<keyword evidence="4" id="KW-1185">Reference proteome</keyword>
<dbReference type="PANTHER" id="PTHR15000:SF1">
    <property type="entry name" value="ERYTHROID DIFFERENTIATION-RELATED FACTOR 1"/>
    <property type="match status" value="1"/>
</dbReference>
<dbReference type="EMBL" id="GL732553">
    <property type="protein sequence ID" value="EFX79280.1"/>
    <property type="molecule type" value="Genomic_DNA"/>
</dbReference>
<dbReference type="FunCoup" id="E9GMK3">
    <property type="interactions" value="894"/>
</dbReference>
<dbReference type="InParanoid" id="E9GMK3"/>